<feature type="binding site" evidence="7">
    <location>
        <position position="175"/>
    </location>
    <ligand>
        <name>glyoxylate</name>
        <dbReference type="ChEBI" id="CHEBI:36655"/>
    </ligand>
</feature>
<feature type="active site" description="Proton acceptor" evidence="6">
    <location>
        <position position="259"/>
    </location>
</feature>
<dbReference type="InterPro" id="IPR013785">
    <property type="entry name" value="Aldolase_TIM"/>
</dbReference>
<dbReference type="CDD" id="cd02809">
    <property type="entry name" value="alpha_hydroxyacid_oxid_FMN"/>
    <property type="match status" value="1"/>
</dbReference>
<dbReference type="Pfam" id="PF01070">
    <property type="entry name" value="FMN_dh"/>
    <property type="match status" value="1"/>
</dbReference>
<feature type="binding site" evidence="7">
    <location>
        <begin position="313"/>
        <end position="314"/>
    </location>
    <ligand>
        <name>FMN</name>
        <dbReference type="ChEBI" id="CHEBI:58210"/>
    </ligand>
</feature>
<dbReference type="InterPro" id="IPR008259">
    <property type="entry name" value="FMN_hydac_DH_AS"/>
</dbReference>
<evidence type="ECO:0000313" key="9">
    <source>
        <dbReference type="EMBL" id="RSH79505.1"/>
    </source>
</evidence>
<dbReference type="GeneID" id="39586100"/>
<feature type="binding site" evidence="7">
    <location>
        <begin position="85"/>
        <end position="87"/>
    </location>
    <ligand>
        <name>FMN</name>
        <dbReference type="ChEBI" id="CHEBI:58210"/>
    </ligand>
</feature>
<name>A0A427XKU2_9TREE</name>
<feature type="binding site" evidence="7">
    <location>
        <position position="257"/>
    </location>
    <ligand>
        <name>FMN</name>
        <dbReference type="ChEBI" id="CHEBI:58210"/>
    </ligand>
</feature>
<feature type="domain" description="FMN hydroxy acid dehydrogenase" evidence="8">
    <location>
        <begin position="6"/>
        <end position="364"/>
    </location>
</feature>
<dbReference type="GO" id="GO:0016491">
    <property type="term" value="F:oxidoreductase activity"/>
    <property type="evidence" value="ECO:0007669"/>
    <property type="project" value="UniProtKB-KW"/>
</dbReference>
<dbReference type="InterPro" id="IPR012133">
    <property type="entry name" value="Alpha-hydoxy_acid_DH_FMN"/>
</dbReference>
<dbReference type="AlphaFoldDB" id="A0A427XKU2"/>
<dbReference type="EMBL" id="RSCE01000010">
    <property type="protein sequence ID" value="RSH79505.1"/>
    <property type="molecule type" value="Genomic_DNA"/>
</dbReference>
<evidence type="ECO:0000259" key="8">
    <source>
        <dbReference type="PROSITE" id="PS51349"/>
    </source>
</evidence>
<dbReference type="InterPro" id="IPR000262">
    <property type="entry name" value="FMN-dep_DH"/>
</dbReference>
<evidence type="ECO:0000256" key="7">
    <source>
        <dbReference type="PIRSR" id="PIRSR000138-2"/>
    </source>
</evidence>
<dbReference type="FunFam" id="3.20.20.70:FF:000056">
    <property type="entry name" value="hydroxyacid oxidase 2"/>
    <property type="match status" value="1"/>
</dbReference>
<dbReference type="GO" id="GO:0010181">
    <property type="term" value="F:FMN binding"/>
    <property type="evidence" value="ECO:0007669"/>
    <property type="project" value="InterPro"/>
</dbReference>
<reference evidence="9 10" key="1">
    <citation type="submission" date="2018-11" db="EMBL/GenBank/DDBJ databases">
        <title>Genome sequence of Apiotrichum porosum DSM 27194.</title>
        <authorList>
            <person name="Aliyu H."/>
            <person name="Gorte O."/>
            <person name="Ochsenreither K."/>
        </authorList>
    </citation>
    <scope>NUCLEOTIDE SEQUENCE [LARGE SCALE GENOMIC DNA]</scope>
    <source>
        <strain evidence="9 10">DSM 27194</strain>
    </source>
</reference>
<feature type="binding site" evidence="7">
    <location>
        <position position="114"/>
    </location>
    <ligand>
        <name>FMN</name>
        <dbReference type="ChEBI" id="CHEBI:58210"/>
    </ligand>
</feature>
<evidence type="ECO:0000256" key="4">
    <source>
        <dbReference type="ARBA" id="ARBA00073420"/>
    </source>
</evidence>
<dbReference type="STRING" id="105984.A0A427XKU2"/>
<feature type="binding site" evidence="7">
    <location>
        <begin position="290"/>
        <end position="294"/>
    </location>
    <ligand>
        <name>FMN</name>
        <dbReference type="ChEBI" id="CHEBI:58210"/>
    </ligand>
</feature>
<dbReference type="GO" id="GO:0005737">
    <property type="term" value="C:cytoplasm"/>
    <property type="evidence" value="ECO:0007669"/>
    <property type="project" value="UniProtKB-ARBA"/>
</dbReference>
<comment type="similarity">
    <text evidence="3">Belongs to the FMN-dependent alpha-hydroxy acid dehydrogenase family.</text>
</comment>
<evidence type="ECO:0000256" key="2">
    <source>
        <dbReference type="ARBA" id="ARBA00023002"/>
    </source>
</evidence>
<evidence type="ECO:0000256" key="5">
    <source>
        <dbReference type="ARBA" id="ARBA00083297"/>
    </source>
</evidence>
<keyword evidence="7" id="KW-0285">Flavoprotein</keyword>
<dbReference type="PROSITE" id="PS51349">
    <property type="entry name" value="FMN_HYDROXY_ACID_DH_2"/>
    <property type="match status" value="1"/>
</dbReference>
<feature type="binding site" evidence="7">
    <location>
        <position position="235"/>
    </location>
    <ligand>
        <name>FMN</name>
        <dbReference type="ChEBI" id="CHEBI:58210"/>
    </ligand>
</feature>
<feature type="binding site" evidence="7">
    <location>
        <position position="32"/>
    </location>
    <ligand>
        <name>glyoxylate</name>
        <dbReference type="ChEBI" id="CHEBI:36655"/>
    </ligand>
</feature>
<dbReference type="PROSITE" id="PS00557">
    <property type="entry name" value="FMN_HYDROXY_ACID_DH_1"/>
    <property type="match status" value="1"/>
</dbReference>
<gene>
    <name evidence="9" type="ORF">EHS24_001557</name>
</gene>
<dbReference type="Gene3D" id="3.20.20.70">
    <property type="entry name" value="Aldolase class I"/>
    <property type="match status" value="1"/>
</dbReference>
<evidence type="ECO:0000256" key="6">
    <source>
        <dbReference type="PIRSR" id="PIRSR000138-1"/>
    </source>
</evidence>
<sequence length="392" mass="42397">MNRKATRDSVVFSISDLQREASQKLSTTVREYYNEGAMDLVTVKDNTAAYDRLRLRPRVCVDVAKVDASTECFGSKVAFPLGFSPAAMHKLAHKDGECGTSRAAAKFGINMLLSQYATDSIGDVTAMGAGAGNAYGMQVCLTEDPATNTRLIRDAEAAGCKSLVITVDAPALGRRLNEYRNNFSLPKHLTFPNMGADMDHSDVVTYDPRKAYDAALTWTKIRHIAATTTMDVYLKGVQTAEDALEAVRCGVAGIIVSNHGGRQVDSAVATIDALEEIVDAVQGRIQVHIDGGIRRGSDIFKALALGADHCWVGRVPIWGLAYNGEEGVSLAIQLLYDEFATTMTLMGCTKISDIKRSHLSRMGPDGGFHKLQDLPDWSSKVAGPILDVHARL</sequence>
<evidence type="ECO:0000313" key="10">
    <source>
        <dbReference type="Proteomes" id="UP000279236"/>
    </source>
</evidence>
<comment type="caution">
    <text evidence="9">The sequence shown here is derived from an EMBL/GenBank/DDBJ whole genome shotgun (WGS) entry which is preliminary data.</text>
</comment>
<feature type="binding site" evidence="7">
    <location>
        <position position="138"/>
    </location>
    <ligand>
        <name>FMN</name>
        <dbReference type="ChEBI" id="CHEBI:58210"/>
    </ligand>
</feature>
<keyword evidence="7" id="KW-0288">FMN</keyword>
<feature type="binding site" evidence="7">
    <location>
        <position position="259"/>
    </location>
    <ligand>
        <name>glyoxylate</name>
        <dbReference type="ChEBI" id="CHEBI:36655"/>
    </ligand>
</feature>
<dbReference type="OrthoDB" id="1925334at2759"/>
<evidence type="ECO:0000256" key="3">
    <source>
        <dbReference type="ARBA" id="ARBA00024042"/>
    </source>
</evidence>
<dbReference type="SUPFAM" id="SSF51395">
    <property type="entry name" value="FMN-linked oxidoreductases"/>
    <property type="match status" value="1"/>
</dbReference>
<feature type="binding site" evidence="7">
    <location>
        <position position="166"/>
    </location>
    <ligand>
        <name>FMN</name>
        <dbReference type="ChEBI" id="CHEBI:58210"/>
    </ligand>
</feature>
<feature type="binding site" evidence="7">
    <location>
        <position position="262"/>
    </location>
    <ligand>
        <name>glyoxylate</name>
        <dbReference type="ChEBI" id="CHEBI:36655"/>
    </ligand>
</feature>
<dbReference type="InterPro" id="IPR037396">
    <property type="entry name" value="FMN_HAD"/>
</dbReference>
<comment type="cofactor">
    <cofactor evidence="1">
        <name>FMN</name>
        <dbReference type="ChEBI" id="CHEBI:58210"/>
    </cofactor>
</comment>
<keyword evidence="10" id="KW-1185">Reference proteome</keyword>
<organism evidence="9 10">
    <name type="scientific">Apiotrichum porosum</name>
    <dbReference type="NCBI Taxonomy" id="105984"/>
    <lineage>
        <taxon>Eukaryota</taxon>
        <taxon>Fungi</taxon>
        <taxon>Dikarya</taxon>
        <taxon>Basidiomycota</taxon>
        <taxon>Agaricomycotina</taxon>
        <taxon>Tremellomycetes</taxon>
        <taxon>Trichosporonales</taxon>
        <taxon>Trichosporonaceae</taxon>
        <taxon>Apiotrichum</taxon>
    </lineage>
</organism>
<proteinExistence type="inferred from homology"/>
<accession>A0A427XKU2</accession>
<dbReference type="PIRSF" id="PIRSF000138">
    <property type="entry name" value="Al-hdrx_acd_dh"/>
    <property type="match status" value="1"/>
</dbReference>
<keyword evidence="2" id="KW-0560">Oxidoreductase</keyword>
<dbReference type="Proteomes" id="UP000279236">
    <property type="component" value="Unassembled WGS sequence"/>
</dbReference>
<protein>
    <recommendedName>
        <fullName evidence="4">Oxidase FUB9</fullName>
    </recommendedName>
    <alternativeName>
        <fullName evidence="5">Fusaric acid biosynthesis protein 9</fullName>
    </alternativeName>
</protein>
<dbReference type="RefSeq" id="XP_028474652.1">
    <property type="nucleotide sequence ID" value="XM_028617345.1"/>
</dbReference>
<dbReference type="PANTHER" id="PTHR10578">
    <property type="entry name" value="S -2-HYDROXY-ACID OXIDASE-RELATED"/>
    <property type="match status" value="1"/>
</dbReference>
<evidence type="ECO:0000256" key="1">
    <source>
        <dbReference type="ARBA" id="ARBA00001917"/>
    </source>
</evidence>
<dbReference type="PANTHER" id="PTHR10578:SF149">
    <property type="entry name" value="2-HYDROXYACID OXIDASE 2"/>
    <property type="match status" value="1"/>
</dbReference>